<sequence>MSPMPKTPFHSIPSYTYPAHTLACNSRSLIIIPHLTPQISHTFRIILHIDPTLPSRSKPGPLERLAVLMVEEDDFGGDGMGWSDAREELVGLVGVVVRMVEQVGGCRPPSGLKTKQEQNRKINRAADNRDDVRETETDPRPGGNLYTGTYTTSRGTEGVELVVDLRLGYGPREVLKAKLWMEELGAAATRELEKYRGVGKVMGMEIRAGGEKEEKGWRRVVEKGKRKVVEAVAREVVRVIEEERKG</sequence>
<gene>
    <name evidence="2" type="ORF">EX30DRAFT_362895</name>
</gene>
<dbReference type="Proteomes" id="UP000298138">
    <property type="component" value="Unassembled WGS sequence"/>
</dbReference>
<feature type="compositionally biased region" description="Basic and acidic residues" evidence="1">
    <location>
        <begin position="114"/>
        <end position="139"/>
    </location>
</feature>
<dbReference type="InParanoid" id="A0A4V3SJC1"/>
<name>A0A4V3SJC1_9PEZI</name>
<accession>A0A4V3SJC1</accession>
<proteinExistence type="predicted"/>
<keyword evidence="3" id="KW-1185">Reference proteome</keyword>
<reference evidence="2 3" key="1">
    <citation type="submission" date="2019-04" db="EMBL/GenBank/DDBJ databases">
        <title>Comparative genomics and transcriptomics to analyze fruiting body development in filamentous ascomycetes.</title>
        <authorList>
            <consortium name="DOE Joint Genome Institute"/>
            <person name="Lutkenhaus R."/>
            <person name="Traeger S."/>
            <person name="Breuer J."/>
            <person name="Kuo A."/>
            <person name="Lipzen A."/>
            <person name="Pangilinan J."/>
            <person name="Dilworth D."/>
            <person name="Sandor L."/>
            <person name="Poggeler S."/>
            <person name="Barry K."/>
            <person name="Grigoriev I.V."/>
            <person name="Nowrousian M."/>
        </authorList>
    </citation>
    <scope>NUCLEOTIDE SEQUENCE [LARGE SCALE GENOMIC DNA]</scope>
    <source>
        <strain evidence="2 3">CBS 389.68</strain>
    </source>
</reference>
<dbReference type="AlphaFoldDB" id="A0A4V3SJC1"/>
<evidence type="ECO:0000313" key="3">
    <source>
        <dbReference type="Proteomes" id="UP000298138"/>
    </source>
</evidence>
<evidence type="ECO:0000313" key="2">
    <source>
        <dbReference type="EMBL" id="TGZ83415.1"/>
    </source>
</evidence>
<organism evidence="2 3">
    <name type="scientific">Ascodesmis nigricans</name>
    <dbReference type="NCBI Taxonomy" id="341454"/>
    <lineage>
        <taxon>Eukaryota</taxon>
        <taxon>Fungi</taxon>
        <taxon>Dikarya</taxon>
        <taxon>Ascomycota</taxon>
        <taxon>Pezizomycotina</taxon>
        <taxon>Pezizomycetes</taxon>
        <taxon>Pezizales</taxon>
        <taxon>Ascodesmidaceae</taxon>
        <taxon>Ascodesmis</taxon>
    </lineage>
</organism>
<evidence type="ECO:0000256" key="1">
    <source>
        <dbReference type="SAM" id="MobiDB-lite"/>
    </source>
</evidence>
<protein>
    <submittedName>
        <fullName evidence="2">Uncharacterized protein</fullName>
    </submittedName>
</protein>
<dbReference type="EMBL" id="ML220114">
    <property type="protein sequence ID" value="TGZ83415.1"/>
    <property type="molecule type" value="Genomic_DNA"/>
</dbReference>
<feature type="region of interest" description="Disordered" evidence="1">
    <location>
        <begin position="107"/>
        <end position="151"/>
    </location>
</feature>